<dbReference type="InterPro" id="IPR052016">
    <property type="entry name" value="Bact_Sigma-Reg"/>
</dbReference>
<dbReference type="Gene3D" id="3.30.565.10">
    <property type="entry name" value="Histidine kinase-like ATPase, C-terminal domain"/>
    <property type="match status" value="1"/>
</dbReference>
<reference evidence="3 4" key="1">
    <citation type="submission" date="2021-01" db="EMBL/GenBank/DDBJ databases">
        <title>Streptomyces acididurans sp. nov., isolated from a peat swamp forest soil.</title>
        <authorList>
            <person name="Chantavorakit T."/>
            <person name="Duangmal K."/>
        </authorList>
    </citation>
    <scope>NUCLEOTIDE SEQUENCE [LARGE SCALE GENOMIC DNA]</scope>
    <source>
        <strain evidence="3 4">KK5PA1</strain>
    </source>
</reference>
<dbReference type="Gene3D" id="3.30.450.40">
    <property type="match status" value="1"/>
</dbReference>
<proteinExistence type="predicted"/>
<dbReference type="InterPro" id="IPR036457">
    <property type="entry name" value="PPM-type-like_dom_sf"/>
</dbReference>
<dbReference type="Proteomes" id="UP000749040">
    <property type="component" value="Unassembled WGS sequence"/>
</dbReference>
<comment type="caution">
    <text evidence="3">The sequence shown here is derived from an EMBL/GenBank/DDBJ whole genome shotgun (WGS) entry which is preliminary data.</text>
</comment>
<dbReference type="RefSeq" id="WP_205359803.1">
    <property type="nucleotide sequence ID" value="NZ_JADKYB010000015.1"/>
</dbReference>
<evidence type="ECO:0000256" key="1">
    <source>
        <dbReference type="ARBA" id="ARBA00022801"/>
    </source>
</evidence>
<dbReference type="InterPro" id="IPR036890">
    <property type="entry name" value="HATPase_C_sf"/>
</dbReference>
<organism evidence="3 4">
    <name type="scientific">Actinacidiphila acididurans</name>
    <dbReference type="NCBI Taxonomy" id="2784346"/>
    <lineage>
        <taxon>Bacteria</taxon>
        <taxon>Bacillati</taxon>
        <taxon>Actinomycetota</taxon>
        <taxon>Actinomycetes</taxon>
        <taxon>Kitasatosporales</taxon>
        <taxon>Streptomycetaceae</taxon>
        <taxon>Actinacidiphila</taxon>
    </lineage>
</organism>
<dbReference type="SMART" id="SM00331">
    <property type="entry name" value="PP2C_SIG"/>
    <property type="match status" value="1"/>
</dbReference>
<feature type="domain" description="PPM-type phosphatase" evidence="2">
    <location>
        <begin position="343"/>
        <end position="565"/>
    </location>
</feature>
<dbReference type="Pfam" id="PF13581">
    <property type="entry name" value="HATPase_c_2"/>
    <property type="match status" value="1"/>
</dbReference>
<dbReference type="Pfam" id="PF01590">
    <property type="entry name" value="GAF"/>
    <property type="match status" value="1"/>
</dbReference>
<dbReference type="Gene3D" id="3.60.40.10">
    <property type="entry name" value="PPM-type phosphatase domain"/>
    <property type="match status" value="1"/>
</dbReference>
<dbReference type="InterPro" id="IPR029016">
    <property type="entry name" value="GAF-like_dom_sf"/>
</dbReference>
<evidence type="ECO:0000313" key="4">
    <source>
        <dbReference type="Proteomes" id="UP000749040"/>
    </source>
</evidence>
<protein>
    <submittedName>
        <fullName evidence="3">SpoIIE family protein phosphatase</fullName>
    </submittedName>
</protein>
<dbReference type="SUPFAM" id="SSF81606">
    <property type="entry name" value="PP2C-like"/>
    <property type="match status" value="1"/>
</dbReference>
<evidence type="ECO:0000313" key="3">
    <source>
        <dbReference type="EMBL" id="MBM9507931.1"/>
    </source>
</evidence>
<dbReference type="EMBL" id="JADKYB010000015">
    <property type="protein sequence ID" value="MBM9507931.1"/>
    <property type="molecule type" value="Genomic_DNA"/>
</dbReference>
<gene>
    <name evidence="3" type="ORF">ITX44_25950</name>
</gene>
<dbReference type="SUPFAM" id="SSF55781">
    <property type="entry name" value="GAF domain-like"/>
    <property type="match status" value="1"/>
</dbReference>
<keyword evidence="4" id="KW-1185">Reference proteome</keyword>
<dbReference type="SUPFAM" id="SSF55874">
    <property type="entry name" value="ATPase domain of HSP90 chaperone/DNA topoisomerase II/histidine kinase"/>
    <property type="match status" value="1"/>
</dbReference>
<keyword evidence="1" id="KW-0378">Hydrolase</keyword>
<accession>A0ABS2TY75</accession>
<dbReference type="InterPro" id="IPR003594">
    <property type="entry name" value="HATPase_dom"/>
</dbReference>
<sequence>MDGYFAGSQGGDGHPEDLAQALLEALAHQRTIGIVLLGPDLRVSRSSVDPDHFHGLVLPPGCRLTDAVPPGEAEALTARLRKVQGERDPLLSHRQRIQGEGGTVLSLSVLPLPSHPGKRPGLIVAMVDATRETRRLDLLFDAAAMIGASLDVADSAQQLADALAPGLGDEATVYLVRKVFAGEEPAPRVAGGELGLRCAAMAPADRTWPDDYIRPGMDLPRMPSTPAVRRFQRGDPYILPDLASIAEAMDGDPQLLRRLVPPKAKAVMQSALLARGLILGGVSVWRDEESDPFTDDDLRLLQEVTSRAALSIDNARRYTRERTASVALQRSLLPPAGTDTSAVEAAGVYLPATAGGQGAGGDWYDVIPLSSLRVALVVGDVAGHGLRATATMGRLRTAVQALADLDLGPGELLTHLDDLVLRIGETTEPSHEDVLASTLLYAVYDPVARRCTMASAGHPPPGIVRPDGTFAFVDVDPGPPLGVGGLPFEDIELEMAPGSLLVLYTDGLVEHGHDGNLAVGMDSFGRQLAALRPDTCDLQATASGMVEGITPAGLADDVTLLLARVRATPESDVATWRIPDDPAAVTSARDLSVEQLTAWGLADLAFTTELIVSELVTNAIRHAGGPIELRLIRDARGGTMVCEVSDPSNTQPRLRQARSTDEGGRGLFLVAQLATRWGSRYKTTGKTIWAEQTVSETG</sequence>
<dbReference type="CDD" id="cd16936">
    <property type="entry name" value="HATPase_RsbW-like"/>
    <property type="match status" value="1"/>
</dbReference>
<evidence type="ECO:0000259" key="2">
    <source>
        <dbReference type="SMART" id="SM00331"/>
    </source>
</evidence>
<name>A0ABS2TY75_9ACTN</name>
<dbReference type="PANTHER" id="PTHR43156">
    <property type="entry name" value="STAGE II SPORULATION PROTEIN E-RELATED"/>
    <property type="match status" value="1"/>
</dbReference>
<dbReference type="InterPro" id="IPR001932">
    <property type="entry name" value="PPM-type_phosphatase-like_dom"/>
</dbReference>
<dbReference type="Pfam" id="PF07228">
    <property type="entry name" value="SpoIIE"/>
    <property type="match status" value="1"/>
</dbReference>
<dbReference type="PANTHER" id="PTHR43156:SF2">
    <property type="entry name" value="STAGE II SPORULATION PROTEIN E"/>
    <property type="match status" value="1"/>
</dbReference>
<dbReference type="InterPro" id="IPR003018">
    <property type="entry name" value="GAF"/>
</dbReference>